<gene>
    <name evidence="9" type="ORF">A3Q56_05102</name>
</gene>
<sequence>MFGILDNAFGCKYVRKMKRKELQLQRELKEKHRLNTFQVQKPLPISIELNCNNQVFENTELADGREQSKLSSKDIAKACIKTETCSRKMQTILKTITNSIIPCRTMCMRALNKEIGCCTDKINSDIQFFKKDLCLQFDGKRAHYYGNTIVEFLTVDFADKDVVYCKTITFQYPMVVQKSYGNEKRLFVPPPMIKFEGNGWKSDSIKNVELWVISNKNHNEIFRPERYNKYFGFKNVYTSQTGKFKVLRLQVKIEDKYTNLVSTVQTQSIKIISKPSRQISTARDEDLVVHAGDKVCFFNRLRSQNASTKYLNVKFPHFEAIATDWGLFSIDLISTLRNNQNVNGKYDDLSIGKNSNLLYDDSDNGIKIFFGDLVKLTCTRTGLCLPPLIIQKIEKKLISTPRESVKTHQRVAFLDASLSNNYLCTQNDKIFFCDKTIAMGAQTGLDDSCIWTITSVKHEMFSLSETGKMMDIIGENFKSGMSVLFHTLKVRTLFISAKNILCVIPSASKILNLGLKNKEPIVMHLMNEDNVIFPGLFILHLK</sequence>
<evidence type="ECO:0000256" key="4">
    <source>
        <dbReference type="ARBA" id="ARBA00023125"/>
    </source>
</evidence>
<dbReference type="SMART" id="SM01267">
    <property type="entry name" value="LAG1_DNAbind"/>
    <property type="match status" value="1"/>
</dbReference>
<feature type="domain" description="RBP-J/Cbf11/Cbf12 DNA binding" evidence="7">
    <location>
        <begin position="167"/>
        <end position="286"/>
    </location>
</feature>
<evidence type="ECO:0000256" key="6">
    <source>
        <dbReference type="ARBA" id="ARBA00023242"/>
    </source>
</evidence>
<comment type="caution">
    <text evidence="9">The sequence shown here is derived from an EMBL/GenBank/DDBJ whole genome shotgun (WGS) entry which is preliminary data.</text>
</comment>
<evidence type="ECO:0000313" key="10">
    <source>
        <dbReference type="Proteomes" id="UP000078046"/>
    </source>
</evidence>
<evidence type="ECO:0000256" key="2">
    <source>
        <dbReference type="ARBA" id="ARBA00009704"/>
    </source>
</evidence>
<dbReference type="GO" id="GO:0000978">
    <property type="term" value="F:RNA polymerase II cis-regulatory region sequence-specific DNA binding"/>
    <property type="evidence" value="ECO:0007669"/>
    <property type="project" value="InterPro"/>
</dbReference>
<evidence type="ECO:0000313" key="9">
    <source>
        <dbReference type="EMBL" id="OAF67173.1"/>
    </source>
</evidence>
<dbReference type="InterPro" id="IPR008967">
    <property type="entry name" value="p53-like_TF_DNA-bd_sf"/>
</dbReference>
<evidence type="ECO:0000256" key="1">
    <source>
        <dbReference type="ARBA" id="ARBA00004123"/>
    </source>
</evidence>
<dbReference type="InterPro" id="IPR036358">
    <property type="entry name" value="BTD_sf"/>
</dbReference>
<feature type="domain" description="Beta-trefoil DNA-binding" evidence="8">
    <location>
        <begin position="287"/>
        <end position="451"/>
    </location>
</feature>
<proteinExistence type="inferred from homology"/>
<dbReference type="PANTHER" id="PTHR10665">
    <property type="entry name" value="RECOMBINING BINDING PROTEIN SUPPRESSOR OF HAIRLESS"/>
    <property type="match status" value="1"/>
</dbReference>
<dbReference type="SUPFAM" id="SSF110217">
    <property type="entry name" value="DNA-binding protein LAG-1 (CSL)"/>
    <property type="match status" value="1"/>
</dbReference>
<dbReference type="Pfam" id="PF09270">
    <property type="entry name" value="BTD"/>
    <property type="match status" value="1"/>
</dbReference>
<dbReference type="Gene3D" id="2.80.10.50">
    <property type="match status" value="1"/>
</dbReference>
<comment type="subcellular location">
    <subcellularLocation>
        <location evidence="1">Nucleus</location>
    </subcellularLocation>
</comment>
<keyword evidence="3" id="KW-0805">Transcription regulation</keyword>
<evidence type="ECO:0000256" key="5">
    <source>
        <dbReference type="ARBA" id="ARBA00023163"/>
    </source>
</evidence>
<dbReference type="EMBL" id="LWCA01000730">
    <property type="protein sequence ID" value="OAF67173.1"/>
    <property type="molecule type" value="Genomic_DNA"/>
</dbReference>
<keyword evidence="4" id="KW-0238">DNA-binding</keyword>
<dbReference type="Proteomes" id="UP000078046">
    <property type="component" value="Unassembled WGS sequence"/>
</dbReference>
<dbReference type="InterPro" id="IPR013783">
    <property type="entry name" value="Ig-like_fold"/>
</dbReference>
<dbReference type="GO" id="GO:0001228">
    <property type="term" value="F:DNA-binding transcription activator activity, RNA polymerase II-specific"/>
    <property type="evidence" value="ECO:0007669"/>
    <property type="project" value="InterPro"/>
</dbReference>
<dbReference type="InterPro" id="IPR037095">
    <property type="entry name" value="RBP-J/Cbf11_DNA-bd_sf"/>
</dbReference>
<dbReference type="InterPro" id="IPR015351">
    <property type="entry name" value="RBP-J/Cbf11/Cbf12_DNA-bd"/>
</dbReference>
<dbReference type="Pfam" id="PF20144">
    <property type="entry name" value="TIG_SUH"/>
    <property type="match status" value="1"/>
</dbReference>
<dbReference type="InterPro" id="IPR014756">
    <property type="entry name" value="Ig_E-set"/>
</dbReference>
<dbReference type="InterPro" id="IPR040159">
    <property type="entry name" value="CLS_fam"/>
</dbReference>
<evidence type="ECO:0000256" key="3">
    <source>
        <dbReference type="ARBA" id="ARBA00023015"/>
    </source>
</evidence>
<dbReference type="AlphaFoldDB" id="A0A177B0L4"/>
<dbReference type="Pfam" id="PF09271">
    <property type="entry name" value="LAG1-DNAbind"/>
    <property type="match status" value="1"/>
</dbReference>
<dbReference type="Gene3D" id="2.60.40.1450">
    <property type="entry name" value="LAG1, DNA binding domain"/>
    <property type="match status" value="1"/>
</dbReference>
<reference evidence="9 10" key="1">
    <citation type="submission" date="2016-04" db="EMBL/GenBank/DDBJ databases">
        <title>The genome of Intoshia linei affirms orthonectids as highly simplified spiralians.</title>
        <authorList>
            <person name="Mikhailov K.V."/>
            <person name="Slusarev G.S."/>
            <person name="Nikitin M.A."/>
            <person name="Logacheva M.D."/>
            <person name="Penin A."/>
            <person name="Aleoshin V."/>
            <person name="Panchin Y.V."/>
        </authorList>
    </citation>
    <scope>NUCLEOTIDE SEQUENCE [LARGE SCALE GENOMIC DNA]</scope>
    <source>
        <strain evidence="9">Intl2013</strain>
        <tissue evidence="9">Whole animal</tissue>
    </source>
</reference>
<dbReference type="SMART" id="SM01268">
    <property type="entry name" value="BTD"/>
    <property type="match status" value="1"/>
</dbReference>
<name>A0A177B0L4_9BILA</name>
<evidence type="ECO:0000259" key="7">
    <source>
        <dbReference type="SMART" id="SM01267"/>
    </source>
</evidence>
<comment type="similarity">
    <text evidence="2">Belongs to the Su(H) family.</text>
</comment>
<keyword evidence="10" id="KW-1185">Reference proteome</keyword>
<dbReference type="Gene3D" id="2.60.40.10">
    <property type="entry name" value="Immunoglobulins"/>
    <property type="match status" value="1"/>
</dbReference>
<dbReference type="InterPro" id="IPR015350">
    <property type="entry name" value="Beta-trefoil_DNA-bd_dom"/>
</dbReference>
<keyword evidence="5" id="KW-0804">Transcription</keyword>
<protein>
    <submittedName>
        <fullName evidence="9">Recombining binding protein suppressor of hairless-like protein</fullName>
    </submittedName>
</protein>
<organism evidence="9 10">
    <name type="scientific">Intoshia linei</name>
    <dbReference type="NCBI Taxonomy" id="1819745"/>
    <lineage>
        <taxon>Eukaryota</taxon>
        <taxon>Metazoa</taxon>
        <taxon>Spiralia</taxon>
        <taxon>Lophotrochozoa</taxon>
        <taxon>Mesozoa</taxon>
        <taxon>Orthonectida</taxon>
        <taxon>Rhopaluridae</taxon>
        <taxon>Intoshia</taxon>
    </lineage>
</organism>
<dbReference type="GO" id="GO:0005634">
    <property type="term" value="C:nucleus"/>
    <property type="evidence" value="ECO:0007669"/>
    <property type="project" value="UniProtKB-SubCell"/>
</dbReference>
<dbReference type="OrthoDB" id="5600360at2759"/>
<dbReference type="InterPro" id="IPR038007">
    <property type="entry name" value="RBP-Jkappa_IPT"/>
</dbReference>
<keyword evidence="6" id="KW-0539">Nucleus</keyword>
<dbReference type="SUPFAM" id="SSF81296">
    <property type="entry name" value="E set domains"/>
    <property type="match status" value="1"/>
</dbReference>
<evidence type="ECO:0000259" key="8">
    <source>
        <dbReference type="SMART" id="SM01268"/>
    </source>
</evidence>
<dbReference type="SUPFAM" id="SSF49417">
    <property type="entry name" value="p53-like transcription factors"/>
    <property type="match status" value="1"/>
</dbReference>
<accession>A0A177B0L4</accession>